<gene>
    <name evidence="3" type="ORF">BJX67DRAFT_365743</name>
</gene>
<keyword evidence="2" id="KW-0812">Transmembrane</keyword>
<feature type="region of interest" description="Disordered" evidence="1">
    <location>
        <begin position="98"/>
        <end position="128"/>
    </location>
</feature>
<keyword evidence="4" id="KW-1185">Reference proteome</keyword>
<protein>
    <submittedName>
        <fullName evidence="3">Uncharacterized protein</fullName>
    </submittedName>
</protein>
<evidence type="ECO:0000313" key="4">
    <source>
        <dbReference type="Proteomes" id="UP001610432"/>
    </source>
</evidence>
<comment type="caution">
    <text evidence="3">The sequence shown here is derived from an EMBL/GenBank/DDBJ whole genome shotgun (WGS) entry which is preliminary data.</text>
</comment>
<keyword evidence="2" id="KW-1133">Transmembrane helix</keyword>
<dbReference type="Proteomes" id="UP001610432">
    <property type="component" value="Unassembled WGS sequence"/>
</dbReference>
<keyword evidence="2" id="KW-0472">Membrane</keyword>
<dbReference type="GeneID" id="98145363"/>
<proteinExistence type="predicted"/>
<feature type="compositionally biased region" description="Low complexity" evidence="1">
    <location>
        <begin position="98"/>
        <end position="108"/>
    </location>
</feature>
<dbReference type="RefSeq" id="XP_070881750.1">
    <property type="nucleotide sequence ID" value="XM_071030291.1"/>
</dbReference>
<feature type="transmembrane region" description="Helical" evidence="2">
    <location>
        <begin position="15"/>
        <end position="37"/>
    </location>
</feature>
<sequence length="164" mass="18039">MSHCFVRGFLTSRLLIHLITNTFTAAVFPQVVLLSFFKTSSPPLASGEYEARKRLDRLKPKTAGDDAKRVLEAFLNHLGPDGRENLVEEILGFGTDVSSSQVRRSSGSMRPLHESSTPPERQERLTRSRETKIPLACCQTTAARTLQRCCSVTSIGLAVCEGSS</sequence>
<name>A0ABR4LE09_9EURO</name>
<reference evidence="3 4" key="1">
    <citation type="submission" date="2024-07" db="EMBL/GenBank/DDBJ databases">
        <title>Section-level genome sequencing and comparative genomics of Aspergillus sections Usti and Cavernicolus.</title>
        <authorList>
            <consortium name="Lawrence Berkeley National Laboratory"/>
            <person name="Nybo J.L."/>
            <person name="Vesth T.C."/>
            <person name="Theobald S."/>
            <person name="Frisvad J.C."/>
            <person name="Larsen T.O."/>
            <person name="Kjaerboelling I."/>
            <person name="Rothschild-Mancinelli K."/>
            <person name="Lyhne E.K."/>
            <person name="Kogle M.E."/>
            <person name="Barry K."/>
            <person name="Clum A."/>
            <person name="Na H."/>
            <person name="Ledsgaard L."/>
            <person name="Lin J."/>
            <person name="Lipzen A."/>
            <person name="Kuo A."/>
            <person name="Riley R."/>
            <person name="Mondo S."/>
            <person name="Labutti K."/>
            <person name="Haridas S."/>
            <person name="Pangalinan J."/>
            <person name="Salamov A.A."/>
            <person name="Simmons B.A."/>
            <person name="Magnuson J.K."/>
            <person name="Chen J."/>
            <person name="Drula E."/>
            <person name="Henrissat B."/>
            <person name="Wiebenga A."/>
            <person name="Lubbers R.J."/>
            <person name="Gomes A.C."/>
            <person name="Macurrencykelacurrency M.R."/>
            <person name="Stajich J."/>
            <person name="Grigoriev I.V."/>
            <person name="Mortensen U.H."/>
            <person name="De Vries R.P."/>
            <person name="Baker S.E."/>
            <person name="Andersen M.R."/>
        </authorList>
    </citation>
    <scope>NUCLEOTIDE SEQUENCE [LARGE SCALE GENOMIC DNA]</scope>
    <source>
        <strain evidence="3 4">CBS 449.75</strain>
    </source>
</reference>
<evidence type="ECO:0000256" key="1">
    <source>
        <dbReference type="SAM" id="MobiDB-lite"/>
    </source>
</evidence>
<accession>A0ABR4LE09</accession>
<organism evidence="3 4">
    <name type="scientific">Aspergillus lucknowensis</name>
    <dbReference type="NCBI Taxonomy" id="176173"/>
    <lineage>
        <taxon>Eukaryota</taxon>
        <taxon>Fungi</taxon>
        <taxon>Dikarya</taxon>
        <taxon>Ascomycota</taxon>
        <taxon>Pezizomycotina</taxon>
        <taxon>Eurotiomycetes</taxon>
        <taxon>Eurotiomycetidae</taxon>
        <taxon>Eurotiales</taxon>
        <taxon>Aspergillaceae</taxon>
        <taxon>Aspergillus</taxon>
        <taxon>Aspergillus subgen. Nidulantes</taxon>
    </lineage>
</organism>
<evidence type="ECO:0000313" key="3">
    <source>
        <dbReference type="EMBL" id="KAL2862771.1"/>
    </source>
</evidence>
<dbReference type="EMBL" id="JBFXLQ010000062">
    <property type="protein sequence ID" value="KAL2862771.1"/>
    <property type="molecule type" value="Genomic_DNA"/>
</dbReference>
<evidence type="ECO:0000256" key="2">
    <source>
        <dbReference type="SAM" id="Phobius"/>
    </source>
</evidence>